<dbReference type="EMBL" id="CP060713">
    <property type="protein sequence ID" value="QNN54673.1"/>
    <property type="molecule type" value="Genomic_DNA"/>
</dbReference>
<gene>
    <name evidence="3" type="ORF">H9L09_10435</name>
</gene>
<name>A0A7G9RGE8_9ACTN</name>
<evidence type="ECO:0000256" key="1">
    <source>
        <dbReference type="SAM" id="MobiDB-lite"/>
    </source>
</evidence>
<dbReference type="Proteomes" id="UP000515947">
    <property type="component" value="Chromosome"/>
</dbReference>
<keyword evidence="4" id="KW-1185">Reference proteome</keyword>
<keyword evidence="2" id="KW-0812">Transmembrane</keyword>
<dbReference type="KEGG" id="nmes:H9L09_10435"/>
<protein>
    <recommendedName>
        <fullName evidence="5">LapA family protein</fullName>
    </recommendedName>
</protein>
<reference evidence="3 4" key="1">
    <citation type="submission" date="2020-08" db="EMBL/GenBank/DDBJ databases">
        <title>Genome sequence of Nocardioides mesophilus KACC 16243T.</title>
        <authorList>
            <person name="Hyun D.-W."/>
            <person name="Bae J.-W."/>
        </authorList>
    </citation>
    <scope>NUCLEOTIDE SEQUENCE [LARGE SCALE GENOMIC DNA]</scope>
    <source>
        <strain evidence="3 4">KACC 16243</strain>
    </source>
</reference>
<evidence type="ECO:0000256" key="2">
    <source>
        <dbReference type="SAM" id="Phobius"/>
    </source>
</evidence>
<proteinExistence type="predicted"/>
<feature type="transmembrane region" description="Helical" evidence="2">
    <location>
        <begin position="41"/>
        <end position="65"/>
    </location>
</feature>
<evidence type="ECO:0000313" key="3">
    <source>
        <dbReference type="EMBL" id="QNN54673.1"/>
    </source>
</evidence>
<keyword evidence="2" id="KW-1133">Transmembrane helix</keyword>
<dbReference type="AlphaFoldDB" id="A0A7G9RGE8"/>
<keyword evidence="2" id="KW-0472">Membrane</keyword>
<dbReference type="RefSeq" id="WP_187580513.1">
    <property type="nucleotide sequence ID" value="NZ_CP060713.1"/>
</dbReference>
<evidence type="ECO:0008006" key="5">
    <source>
        <dbReference type="Google" id="ProtNLM"/>
    </source>
</evidence>
<evidence type="ECO:0000313" key="4">
    <source>
        <dbReference type="Proteomes" id="UP000515947"/>
    </source>
</evidence>
<organism evidence="3 4">
    <name type="scientific">Nocardioides mesophilus</name>
    <dbReference type="NCBI Taxonomy" id="433659"/>
    <lineage>
        <taxon>Bacteria</taxon>
        <taxon>Bacillati</taxon>
        <taxon>Actinomycetota</taxon>
        <taxon>Actinomycetes</taxon>
        <taxon>Propionibacteriales</taxon>
        <taxon>Nocardioidaceae</taxon>
        <taxon>Nocardioides</taxon>
    </lineage>
</organism>
<feature type="region of interest" description="Disordered" evidence="1">
    <location>
        <begin position="72"/>
        <end position="113"/>
    </location>
</feature>
<feature type="compositionally biased region" description="Basic and acidic residues" evidence="1">
    <location>
        <begin position="75"/>
        <end position="102"/>
    </location>
</feature>
<sequence length="113" mass="12315">MFVLGLILVLLAVGVFGVALGGANDTAQLDVGVVNAELSTLAVFLLGAAATLLLVLGFSVMRTGLLRARQRRRDRKELNRLSKTVQRQESEKRAVENDRVAEQRQPGDSTERL</sequence>
<accession>A0A7G9RGE8</accession>